<dbReference type="OrthoDB" id="9806939at2"/>
<evidence type="ECO:0000259" key="5">
    <source>
        <dbReference type="Pfam" id="PF25975"/>
    </source>
</evidence>
<dbReference type="PROSITE" id="PS51257">
    <property type="entry name" value="PROKAR_LIPOPROTEIN"/>
    <property type="match status" value="1"/>
</dbReference>
<keyword evidence="3" id="KW-0175">Coiled coil</keyword>
<dbReference type="Gene3D" id="2.40.50.100">
    <property type="match status" value="2"/>
</dbReference>
<evidence type="ECO:0000256" key="2">
    <source>
        <dbReference type="ARBA" id="ARBA00022448"/>
    </source>
</evidence>
<dbReference type="SUPFAM" id="SSF111369">
    <property type="entry name" value="HlyD-like secretion proteins"/>
    <property type="match status" value="1"/>
</dbReference>
<comment type="similarity">
    <text evidence="1">Belongs to the membrane fusion protein (MFP) (TC 8.A.1) family.</text>
</comment>
<feature type="domain" description="Lipoyl-binding" evidence="4">
    <location>
        <begin position="305"/>
        <end position="351"/>
    </location>
</feature>
<reference evidence="6 7" key="1">
    <citation type="submission" date="2019-04" db="EMBL/GenBank/DDBJ databases">
        <title>Pedobacter sp. AR-2-6 sp. nov., isolated from Arctic soil.</title>
        <authorList>
            <person name="Dahal R.H."/>
            <person name="Kim D.-U."/>
        </authorList>
    </citation>
    <scope>NUCLEOTIDE SEQUENCE [LARGE SCALE GENOMIC DNA]</scope>
    <source>
        <strain evidence="6 7">AR-2-6</strain>
    </source>
</reference>
<evidence type="ECO:0000259" key="4">
    <source>
        <dbReference type="Pfam" id="PF00364"/>
    </source>
</evidence>
<comment type="caution">
    <text evidence="6">The sequence shown here is derived from an EMBL/GenBank/DDBJ whole genome shotgun (WGS) entry which is preliminary data.</text>
</comment>
<accession>A0A4U1BYG2</accession>
<dbReference type="RefSeq" id="WP_136878540.1">
    <property type="nucleotide sequence ID" value="NZ_SWBO01000019.1"/>
</dbReference>
<dbReference type="PANTHER" id="PTHR30097:SF4">
    <property type="entry name" value="SLR6042 PROTEIN"/>
    <property type="match status" value="1"/>
</dbReference>
<feature type="coiled-coil region" evidence="3">
    <location>
        <begin position="233"/>
        <end position="260"/>
    </location>
</feature>
<protein>
    <submittedName>
        <fullName evidence="6">Efflux RND transporter periplasmic adaptor subunit</fullName>
    </submittedName>
</protein>
<dbReference type="Pfam" id="PF00364">
    <property type="entry name" value="Biotin_lipoyl"/>
    <property type="match status" value="1"/>
</dbReference>
<gene>
    <name evidence="6" type="ORF">FA045_18360</name>
</gene>
<evidence type="ECO:0000313" key="6">
    <source>
        <dbReference type="EMBL" id="TKB96451.1"/>
    </source>
</evidence>
<organism evidence="6 7">
    <name type="scientific">Pedobacter cryotolerans</name>
    <dbReference type="NCBI Taxonomy" id="2571270"/>
    <lineage>
        <taxon>Bacteria</taxon>
        <taxon>Pseudomonadati</taxon>
        <taxon>Bacteroidota</taxon>
        <taxon>Sphingobacteriia</taxon>
        <taxon>Sphingobacteriales</taxon>
        <taxon>Sphingobacteriaceae</taxon>
        <taxon>Pedobacter</taxon>
    </lineage>
</organism>
<keyword evidence="2" id="KW-0813">Transport</keyword>
<evidence type="ECO:0000256" key="1">
    <source>
        <dbReference type="ARBA" id="ARBA00009477"/>
    </source>
</evidence>
<keyword evidence="7" id="KW-1185">Reference proteome</keyword>
<dbReference type="GO" id="GO:0015679">
    <property type="term" value="P:plasma membrane copper ion transport"/>
    <property type="evidence" value="ECO:0007669"/>
    <property type="project" value="TreeGrafter"/>
</dbReference>
<dbReference type="AlphaFoldDB" id="A0A4U1BYG2"/>
<name>A0A4U1BYG2_9SPHI</name>
<evidence type="ECO:0000313" key="7">
    <source>
        <dbReference type="Proteomes" id="UP000310477"/>
    </source>
</evidence>
<dbReference type="InterPro" id="IPR006143">
    <property type="entry name" value="RND_pump_MFP"/>
</dbReference>
<dbReference type="InterPro" id="IPR000089">
    <property type="entry name" value="Biotin_lipoyl"/>
</dbReference>
<dbReference type="Gene3D" id="2.40.420.20">
    <property type="match status" value="1"/>
</dbReference>
<dbReference type="FunFam" id="2.40.420.20:FF:000006">
    <property type="entry name" value="RND family efflux transporter MFP subunit"/>
    <property type="match status" value="1"/>
</dbReference>
<dbReference type="InterPro" id="IPR058649">
    <property type="entry name" value="CzcB_C"/>
</dbReference>
<dbReference type="Gene3D" id="1.10.287.470">
    <property type="entry name" value="Helix hairpin bin"/>
    <property type="match status" value="1"/>
</dbReference>
<dbReference type="PANTHER" id="PTHR30097">
    <property type="entry name" value="CATION EFFLUX SYSTEM PROTEIN CUSB"/>
    <property type="match status" value="1"/>
</dbReference>
<evidence type="ECO:0000256" key="3">
    <source>
        <dbReference type="SAM" id="Coils"/>
    </source>
</evidence>
<dbReference type="Pfam" id="PF25975">
    <property type="entry name" value="CzcB_C"/>
    <property type="match status" value="1"/>
</dbReference>
<dbReference type="NCBIfam" id="TIGR01730">
    <property type="entry name" value="RND_mfp"/>
    <property type="match status" value="1"/>
</dbReference>
<dbReference type="GO" id="GO:0060003">
    <property type="term" value="P:copper ion export"/>
    <property type="evidence" value="ECO:0007669"/>
    <property type="project" value="TreeGrafter"/>
</dbReference>
<dbReference type="InterPro" id="IPR051909">
    <property type="entry name" value="MFP_Cation_Efflux"/>
</dbReference>
<proteinExistence type="inferred from homology"/>
<dbReference type="GO" id="GO:0016020">
    <property type="term" value="C:membrane"/>
    <property type="evidence" value="ECO:0007669"/>
    <property type="project" value="InterPro"/>
</dbReference>
<dbReference type="EMBL" id="SWBO01000019">
    <property type="protein sequence ID" value="TKB96451.1"/>
    <property type="molecule type" value="Genomic_DNA"/>
</dbReference>
<sequence>MKRIYLIMIAAVLFSSCQQRSQSEAAAGEKVKLSLTDLDQQVEIFAEYDPFVKDSISKFAIHLTTLADYKPVKTAKVSTSLVVGDKGVRKVLDSSTVPGIYKISLTPKSIGSGTLSFDIVLNGISHRFKIPAKVFSSYEEFAAQHKPASSSASEITFLKEQSWKLDFGVARIGKDNFSGVIKAPGTIIPATGDQQSVVATAAGVIKFQRPLTSGIAVDKGQSLFSISGTSITGDNLNTAIQEAKLALAKAKSEYERAKALRPDQIISERDYQAALNSYQQQQLNYSKLTRNFSGNGVAIRSTGTGYLTDLLVKEGDYVQAGQQLAIVAASKNVQLSVDVPASYAGQLGNVQTANFKIGEKVYELSSLGGKLVSYGRSISPSGLLPVIFSLQNRSEFVPGVAVEAFLLTSSKTSALQVPETAIMEDQGNYFVYVHNDGEHFERRDLKIGKSSGKMVEVISGVKEGDILVTKGAYYLKLAAAQGSAPAHGHEH</sequence>
<dbReference type="GO" id="GO:0022857">
    <property type="term" value="F:transmembrane transporter activity"/>
    <property type="evidence" value="ECO:0007669"/>
    <property type="project" value="InterPro"/>
</dbReference>
<feature type="domain" description="CzcB-like C-terminal circularly permuted SH3-like" evidence="5">
    <location>
        <begin position="416"/>
        <end position="476"/>
    </location>
</feature>
<dbReference type="Proteomes" id="UP000310477">
    <property type="component" value="Unassembled WGS sequence"/>
</dbReference>
<dbReference type="GO" id="GO:0030313">
    <property type="term" value="C:cell envelope"/>
    <property type="evidence" value="ECO:0007669"/>
    <property type="project" value="TreeGrafter"/>
</dbReference>